<sequence>MEKSEQKNYLNEMNDAMDDLNFYLANQKFLSDLDQKEVAKLGKRFVKTGKLIQAVAKKQAK</sequence>
<keyword evidence="2" id="KW-1185">Reference proteome</keyword>
<reference evidence="2" key="1">
    <citation type="submission" date="2018-12" db="EMBL/GenBank/DDBJ databases">
        <title>A new species of lactobacillus.</title>
        <authorList>
            <person name="Jian Y."/>
            <person name="Xin L."/>
            <person name="Hong Z.J."/>
            <person name="Ming L.Z."/>
            <person name="Hong X.Z."/>
        </authorList>
    </citation>
    <scope>NUCLEOTIDE SEQUENCE [LARGE SCALE GENOMIC DNA]</scope>
    <source>
        <strain evidence="2">HSLZ-75</strain>
    </source>
</reference>
<dbReference type="RefSeq" id="WP_133441171.1">
    <property type="nucleotide sequence ID" value="NZ_CP034726.1"/>
</dbReference>
<accession>A0A4P6ZIU3</accession>
<proteinExistence type="predicted"/>
<dbReference type="AlphaFoldDB" id="A0A4P6ZIU3"/>
<organism evidence="1 2">
    <name type="scientific">Acetilactobacillus jinshanensis</name>
    <dbReference type="NCBI Taxonomy" id="1720083"/>
    <lineage>
        <taxon>Bacteria</taxon>
        <taxon>Bacillati</taxon>
        <taxon>Bacillota</taxon>
        <taxon>Bacilli</taxon>
        <taxon>Lactobacillales</taxon>
        <taxon>Lactobacillaceae</taxon>
        <taxon>Acetilactobacillus</taxon>
    </lineage>
</organism>
<dbReference type="EMBL" id="CP034726">
    <property type="protein sequence ID" value="QBP17625.1"/>
    <property type="molecule type" value="Genomic_DNA"/>
</dbReference>
<dbReference type="KEGG" id="lji:ELX58_00135"/>
<evidence type="ECO:0000313" key="2">
    <source>
        <dbReference type="Proteomes" id="UP000294321"/>
    </source>
</evidence>
<name>A0A4P6ZIU3_9LACO</name>
<gene>
    <name evidence="1" type="ORF">ELX58_00135</name>
</gene>
<dbReference type="Proteomes" id="UP000294321">
    <property type="component" value="Chromosome"/>
</dbReference>
<evidence type="ECO:0000313" key="1">
    <source>
        <dbReference type="EMBL" id="QBP17625.1"/>
    </source>
</evidence>
<protein>
    <submittedName>
        <fullName evidence="1">Uncharacterized protein</fullName>
    </submittedName>
</protein>